<gene>
    <name evidence="2" type="ORF">DI609_03410</name>
</gene>
<feature type="compositionally biased region" description="Polar residues" evidence="1">
    <location>
        <begin position="259"/>
        <end position="269"/>
    </location>
</feature>
<accession>A0A2W5B563</accession>
<name>A0A2W5B563_9CORY</name>
<reference evidence="2 3" key="1">
    <citation type="submission" date="2017-11" db="EMBL/GenBank/DDBJ databases">
        <title>Infants hospitalized years apart are colonized by the same room-sourced microbial strains.</title>
        <authorList>
            <person name="Brooks B."/>
            <person name="Olm M.R."/>
            <person name="Firek B.A."/>
            <person name="Baker R."/>
            <person name="Thomas B.C."/>
            <person name="Morowitz M.J."/>
            <person name="Banfield J.F."/>
        </authorList>
    </citation>
    <scope>NUCLEOTIDE SEQUENCE [LARGE SCALE GENOMIC DNA]</scope>
    <source>
        <strain evidence="2">S2_012_000_R3_87</strain>
    </source>
</reference>
<dbReference type="AlphaFoldDB" id="A0A2W5B563"/>
<proteinExistence type="predicted"/>
<feature type="compositionally biased region" description="Polar residues" evidence="1">
    <location>
        <begin position="175"/>
        <end position="189"/>
    </location>
</feature>
<evidence type="ECO:0000313" key="3">
    <source>
        <dbReference type="Proteomes" id="UP000249451"/>
    </source>
</evidence>
<dbReference type="EMBL" id="QFNY01000054">
    <property type="protein sequence ID" value="PZP01801.1"/>
    <property type="molecule type" value="Genomic_DNA"/>
</dbReference>
<protein>
    <submittedName>
        <fullName evidence="2">Uncharacterized protein</fullName>
    </submittedName>
</protein>
<evidence type="ECO:0000256" key="1">
    <source>
        <dbReference type="SAM" id="MobiDB-lite"/>
    </source>
</evidence>
<sequence>MFVVHVLLIGIVAALAAAGGWWLWRARVRPEDQARQVWRIAPAPHDFFHAPEPVTVGVSRLVAGMGASGSEVPGDDVNATISGPVSHASSSSIGDVSTSASAVAGSPLLVHQQDLGGELPALLTGNVGATFASIPAAFSGRVPFAAAGAGVVAWPVDRATPSSTTAPGDGAHSLSRGSGASDTNAQQEFTDPGPTFRALPAPGWLLGLSSAGNPVQVQLVPGSTVLLHGAGSAERLLERLPVDLPWVQVLRAELLDASNGTAKATSTHPSAGAMHSAKGSQGQSATDTQGLGVRWREAWSPTVCRVVLASSTEEATRHGIIADLVIDSRGTVSHRGREVRFDPMHLPSTTSLEHAEAPR</sequence>
<feature type="region of interest" description="Disordered" evidence="1">
    <location>
        <begin position="259"/>
        <end position="287"/>
    </location>
</feature>
<comment type="caution">
    <text evidence="2">The sequence shown here is derived from an EMBL/GenBank/DDBJ whole genome shotgun (WGS) entry which is preliminary data.</text>
</comment>
<feature type="compositionally biased region" description="Polar residues" evidence="1">
    <location>
        <begin position="278"/>
        <end position="287"/>
    </location>
</feature>
<dbReference type="Proteomes" id="UP000249451">
    <property type="component" value="Unassembled WGS sequence"/>
</dbReference>
<evidence type="ECO:0000313" key="2">
    <source>
        <dbReference type="EMBL" id="PZP01801.1"/>
    </source>
</evidence>
<feature type="region of interest" description="Disordered" evidence="1">
    <location>
        <begin position="160"/>
        <end position="194"/>
    </location>
</feature>
<organism evidence="2 3">
    <name type="scientific">Corynebacterium urealyticum</name>
    <dbReference type="NCBI Taxonomy" id="43771"/>
    <lineage>
        <taxon>Bacteria</taxon>
        <taxon>Bacillati</taxon>
        <taxon>Actinomycetota</taxon>
        <taxon>Actinomycetes</taxon>
        <taxon>Mycobacteriales</taxon>
        <taxon>Corynebacteriaceae</taxon>
        <taxon>Corynebacterium</taxon>
    </lineage>
</organism>
<feature type="region of interest" description="Disordered" evidence="1">
    <location>
        <begin position="337"/>
        <end position="359"/>
    </location>
</feature>